<dbReference type="GO" id="GO:0019843">
    <property type="term" value="F:rRNA binding"/>
    <property type="evidence" value="ECO:0007669"/>
    <property type="project" value="UniProtKB-KW"/>
</dbReference>
<dbReference type="AlphaFoldDB" id="A0A5C6AJ50"/>
<organism evidence="7 8">
    <name type="scientific">Botrimarina colliarenosi</name>
    <dbReference type="NCBI Taxonomy" id="2528001"/>
    <lineage>
        <taxon>Bacteria</taxon>
        <taxon>Pseudomonadati</taxon>
        <taxon>Planctomycetota</taxon>
        <taxon>Planctomycetia</taxon>
        <taxon>Pirellulales</taxon>
        <taxon>Lacipirellulaceae</taxon>
        <taxon>Botrimarina</taxon>
    </lineage>
</organism>
<dbReference type="EC" id="3.6.1.-" evidence="3"/>
<keyword evidence="3" id="KW-0694">RNA-binding</keyword>
<keyword evidence="3" id="KW-0699">rRNA-binding</keyword>
<feature type="region of interest" description="Disordered" evidence="4">
    <location>
        <begin position="1"/>
        <end position="51"/>
    </location>
</feature>
<feature type="binding site" evidence="3">
    <location>
        <position position="358"/>
    </location>
    <ligand>
        <name>Zn(2+)</name>
        <dbReference type="ChEBI" id="CHEBI:29105"/>
    </ligand>
</feature>
<dbReference type="PANTHER" id="PTHR32120">
    <property type="entry name" value="SMALL RIBOSOMAL SUBUNIT BIOGENESIS GTPASE RSGA"/>
    <property type="match status" value="1"/>
</dbReference>
<evidence type="ECO:0000256" key="2">
    <source>
        <dbReference type="ARBA" id="ARBA00023134"/>
    </source>
</evidence>
<dbReference type="GO" id="GO:0046872">
    <property type="term" value="F:metal ion binding"/>
    <property type="evidence" value="ECO:0007669"/>
    <property type="project" value="UniProtKB-KW"/>
</dbReference>
<comment type="subcellular location">
    <subcellularLocation>
        <location evidence="3">Cytoplasm</location>
    </subcellularLocation>
</comment>
<evidence type="ECO:0000313" key="8">
    <source>
        <dbReference type="Proteomes" id="UP000317421"/>
    </source>
</evidence>
<dbReference type="PANTHER" id="PTHR32120:SF11">
    <property type="entry name" value="SMALL RIBOSOMAL SUBUNIT BIOGENESIS GTPASE RSGA 1, MITOCHONDRIAL-RELATED"/>
    <property type="match status" value="1"/>
</dbReference>
<gene>
    <name evidence="3 7" type="primary">rsgA</name>
    <name evidence="7" type="ORF">Pla108_10170</name>
</gene>
<feature type="compositionally biased region" description="Basic residues" evidence="4">
    <location>
        <begin position="1"/>
        <end position="13"/>
    </location>
</feature>
<name>A0A5C6AJ50_9BACT</name>
<comment type="caution">
    <text evidence="7">The sequence shown here is derived from an EMBL/GenBank/DDBJ whole genome shotgun (WGS) entry which is preliminary data.</text>
</comment>
<feature type="domain" description="EngC GTPase" evidence="5">
    <location>
        <begin position="169"/>
        <end position="319"/>
    </location>
</feature>
<dbReference type="SUPFAM" id="SSF52540">
    <property type="entry name" value="P-loop containing nucleoside triphosphate hydrolases"/>
    <property type="match status" value="1"/>
</dbReference>
<feature type="domain" description="CP-type G" evidence="6">
    <location>
        <begin position="153"/>
        <end position="321"/>
    </location>
</feature>
<evidence type="ECO:0000313" key="7">
    <source>
        <dbReference type="EMBL" id="TWU00073.1"/>
    </source>
</evidence>
<keyword evidence="2 3" id="KW-0342">GTP-binding</keyword>
<dbReference type="InterPro" id="IPR030378">
    <property type="entry name" value="G_CP_dom"/>
</dbReference>
<comment type="subunit">
    <text evidence="3">Monomer. Associates with 30S ribosomal subunit, binds 16S rRNA.</text>
</comment>
<dbReference type="InterPro" id="IPR027417">
    <property type="entry name" value="P-loop_NTPase"/>
</dbReference>
<keyword evidence="1 3" id="KW-0547">Nucleotide-binding</keyword>
<dbReference type="GO" id="GO:0003924">
    <property type="term" value="F:GTPase activity"/>
    <property type="evidence" value="ECO:0007669"/>
    <property type="project" value="UniProtKB-UniRule"/>
</dbReference>
<dbReference type="Pfam" id="PF03193">
    <property type="entry name" value="RsgA_GTPase"/>
    <property type="match status" value="1"/>
</dbReference>
<keyword evidence="3" id="KW-0862">Zinc</keyword>
<evidence type="ECO:0000256" key="1">
    <source>
        <dbReference type="ARBA" id="ARBA00022741"/>
    </source>
</evidence>
<dbReference type="PROSITE" id="PS51721">
    <property type="entry name" value="G_CP"/>
    <property type="match status" value="1"/>
</dbReference>
<dbReference type="HAMAP" id="MF_01820">
    <property type="entry name" value="GTPase_RsgA"/>
    <property type="match status" value="1"/>
</dbReference>
<feature type="binding site" evidence="3">
    <location>
        <position position="350"/>
    </location>
    <ligand>
        <name>Zn(2+)</name>
        <dbReference type="ChEBI" id="CHEBI:29105"/>
    </ligand>
</feature>
<dbReference type="NCBIfam" id="TIGR00157">
    <property type="entry name" value="ribosome small subunit-dependent GTPase A"/>
    <property type="match status" value="1"/>
</dbReference>
<reference evidence="7 8" key="1">
    <citation type="submission" date="2019-02" db="EMBL/GenBank/DDBJ databases">
        <title>Deep-cultivation of Planctomycetes and their phenomic and genomic characterization uncovers novel biology.</title>
        <authorList>
            <person name="Wiegand S."/>
            <person name="Jogler M."/>
            <person name="Boedeker C."/>
            <person name="Pinto D."/>
            <person name="Vollmers J."/>
            <person name="Rivas-Marin E."/>
            <person name="Kohn T."/>
            <person name="Peeters S.H."/>
            <person name="Heuer A."/>
            <person name="Rast P."/>
            <person name="Oberbeckmann S."/>
            <person name="Bunk B."/>
            <person name="Jeske O."/>
            <person name="Meyerdierks A."/>
            <person name="Storesund J.E."/>
            <person name="Kallscheuer N."/>
            <person name="Luecker S."/>
            <person name="Lage O.M."/>
            <person name="Pohl T."/>
            <person name="Merkel B.J."/>
            <person name="Hornburger P."/>
            <person name="Mueller R.-W."/>
            <person name="Bruemmer F."/>
            <person name="Labrenz M."/>
            <person name="Spormann A.M."/>
            <person name="Op Den Camp H."/>
            <person name="Overmann J."/>
            <person name="Amann R."/>
            <person name="Jetten M.S.M."/>
            <person name="Mascher T."/>
            <person name="Medema M.H."/>
            <person name="Devos D.P."/>
            <person name="Kaster A.-K."/>
            <person name="Ovreas L."/>
            <person name="Rohde M."/>
            <person name="Galperin M.Y."/>
            <person name="Jogler C."/>
        </authorList>
    </citation>
    <scope>NUCLEOTIDE SEQUENCE [LARGE SCALE GENOMIC DNA]</scope>
    <source>
        <strain evidence="7 8">Pla108</strain>
    </source>
</reference>
<keyword evidence="3" id="KW-0690">Ribosome biogenesis</keyword>
<keyword evidence="8" id="KW-1185">Reference proteome</keyword>
<feature type="compositionally biased region" description="Basic and acidic residues" evidence="4">
    <location>
        <begin position="14"/>
        <end position="45"/>
    </location>
</feature>
<keyword evidence="3" id="KW-0479">Metal-binding</keyword>
<dbReference type="Gene3D" id="1.10.40.50">
    <property type="entry name" value="Probable gtpase engc, domain 3"/>
    <property type="match status" value="1"/>
</dbReference>
<comment type="cofactor">
    <cofactor evidence="3">
        <name>Zn(2+)</name>
        <dbReference type="ChEBI" id="CHEBI:29105"/>
    </cofactor>
    <text evidence="3">Binds 1 zinc ion per subunit.</text>
</comment>
<dbReference type="GO" id="GO:0005737">
    <property type="term" value="C:cytoplasm"/>
    <property type="evidence" value="ECO:0007669"/>
    <property type="project" value="UniProtKB-SubCell"/>
</dbReference>
<dbReference type="EMBL" id="SJPR01000001">
    <property type="protein sequence ID" value="TWU00073.1"/>
    <property type="molecule type" value="Genomic_DNA"/>
</dbReference>
<feature type="binding site" evidence="3">
    <location>
        <position position="352"/>
    </location>
    <ligand>
        <name>Zn(2+)</name>
        <dbReference type="ChEBI" id="CHEBI:29105"/>
    </ligand>
</feature>
<sequence>MAKKRRNVRATFRKGHDTAKRERGLTRAFEQHGGEAEHERGERVSGKGHLTRKRTVAGAEVVEDSSGQIVLPDVDREVCVLGRVLRVQGLVSRVLGDDGRQYACATRQLLKQLATELRHVVAAGDRVWVRPEGPPPADGALQEGIIERVEPRHGVLSRSSRSRQHLIAANIDQILVVASAAAPRLKPNLVDRYLVTAEKTGLRPIVCINKIDLVEPVDLVPIIGVWSQLGYEVLPVSAETGFGVDRLRARLRAKQTAFTGQSGVGKSSLLNAIDPGLALRVQTVSSESDKGRHTTTTAELYPLGEHVGGGFLVDTPGIRSFELWDVIPEEVANYYRELRPYVSQCRFPDCTHTHEDFCAVKDAVADGWIDARRYESYVQIRSGE</sequence>
<dbReference type="CDD" id="cd01854">
    <property type="entry name" value="YjeQ_EngC"/>
    <property type="match status" value="1"/>
</dbReference>
<evidence type="ECO:0000256" key="4">
    <source>
        <dbReference type="SAM" id="MobiDB-lite"/>
    </source>
</evidence>
<dbReference type="GO" id="GO:0005525">
    <property type="term" value="F:GTP binding"/>
    <property type="evidence" value="ECO:0007669"/>
    <property type="project" value="UniProtKB-UniRule"/>
</dbReference>
<feature type="binding site" evidence="3">
    <location>
        <begin position="260"/>
        <end position="268"/>
    </location>
    <ligand>
        <name>GTP</name>
        <dbReference type="ChEBI" id="CHEBI:37565"/>
    </ligand>
</feature>
<protein>
    <recommendedName>
        <fullName evidence="3">Small ribosomal subunit biogenesis GTPase RsgA</fullName>
        <ecNumber evidence="3">3.6.1.-</ecNumber>
    </recommendedName>
</protein>
<feature type="binding site" evidence="3">
    <location>
        <begin position="209"/>
        <end position="212"/>
    </location>
    <ligand>
        <name>GTP</name>
        <dbReference type="ChEBI" id="CHEBI:37565"/>
    </ligand>
</feature>
<dbReference type="GO" id="GO:0042274">
    <property type="term" value="P:ribosomal small subunit biogenesis"/>
    <property type="evidence" value="ECO:0007669"/>
    <property type="project" value="UniProtKB-UniRule"/>
</dbReference>
<proteinExistence type="inferred from homology"/>
<evidence type="ECO:0000259" key="6">
    <source>
        <dbReference type="PROSITE" id="PS51721"/>
    </source>
</evidence>
<dbReference type="InterPro" id="IPR010914">
    <property type="entry name" value="RsgA_GTPase_dom"/>
</dbReference>
<comment type="similarity">
    <text evidence="3">Belongs to the TRAFAC class YlqF/YawG GTPase family. RsgA subfamily.</text>
</comment>
<dbReference type="PROSITE" id="PS50936">
    <property type="entry name" value="ENGC_GTPASE"/>
    <property type="match status" value="1"/>
</dbReference>
<evidence type="ECO:0000256" key="3">
    <source>
        <dbReference type="HAMAP-Rule" id="MF_01820"/>
    </source>
</evidence>
<feature type="binding site" evidence="3">
    <location>
        <position position="345"/>
    </location>
    <ligand>
        <name>Zn(2+)</name>
        <dbReference type="ChEBI" id="CHEBI:29105"/>
    </ligand>
</feature>
<accession>A0A5C6AJ50</accession>
<keyword evidence="3 7" id="KW-0378">Hydrolase</keyword>
<dbReference type="OrthoDB" id="9809485at2"/>
<comment type="function">
    <text evidence="3">One of several proteins that assist in the late maturation steps of the functional core of the 30S ribosomal subunit. Helps release RbfA from mature subunits. May play a role in the assembly of ribosomal proteins into the subunit. Circularly permuted GTPase that catalyzes slow GTP hydrolysis, GTPase activity is stimulated by the 30S ribosomal subunit.</text>
</comment>
<dbReference type="Proteomes" id="UP000317421">
    <property type="component" value="Unassembled WGS sequence"/>
</dbReference>
<dbReference type="RefSeq" id="WP_146443603.1">
    <property type="nucleotide sequence ID" value="NZ_SJPR01000001.1"/>
</dbReference>
<keyword evidence="3" id="KW-0963">Cytoplasm</keyword>
<dbReference type="InterPro" id="IPR004881">
    <property type="entry name" value="Ribosome_biogen_GTPase_RsgA"/>
</dbReference>
<evidence type="ECO:0000259" key="5">
    <source>
        <dbReference type="PROSITE" id="PS50936"/>
    </source>
</evidence>
<dbReference type="Gene3D" id="3.40.50.300">
    <property type="entry name" value="P-loop containing nucleotide triphosphate hydrolases"/>
    <property type="match status" value="1"/>
</dbReference>